<feature type="transmembrane region" description="Helical" evidence="4">
    <location>
        <begin position="344"/>
        <end position="364"/>
    </location>
</feature>
<evidence type="ECO:0000313" key="6">
    <source>
        <dbReference type="Proteomes" id="UP000280507"/>
    </source>
</evidence>
<feature type="transmembrane region" description="Helical" evidence="4">
    <location>
        <begin position="317"/>
        <end position="338"/>
    </location>
</feature>
<feature type="transmembrane region" description="Helical" evidence="4">
    <location>
        <begin position="200"/>
        <end position="221"/>
    </location>
</feature>
<dbReference type="Proteomes" id="UP000280507">
    <property type="component" value="Unassembled WGS sequence"/>
</dbReference>
<proteinExistence type="predicted"/>
<dbReference type="OrthoDB" id="1117124at2"/>
<dbReference type="Pfam" id="PF07690">
    <property type="entry name" value="MFS_1"/>
    <property type="match status" value="1"/>
</dbReference>
<dbReference type="InterPro" id="IPR011701">
    <property type="entry name" value="MFS"/>
</dbReference>
<dbReference type="GO" id="GO:0022857">
    <property type="term" value="F:transmembrane transporter activity"/>
    <property type="evidence" value="ECO:0007669"/>
    <property type="project" value="InterPro"/>
</dbReference>
<dbReference type="AlphaFoldDB" id="A0A3M8PZ52"/>
<keyword evidence="6" id="KW-1185">Reference proteome</keyword>
<dbReference type="Gene3D" id="1.20.1250.20">
    <property type="entry name" value="MFS general substrate transporter like domains"/>
    <property type="match status" value="2"/>
</dbReference>
<dbReference type="PANTHER" id="PTHR23526">
    <property type="entry name" value="INTEGRAL MEMBRANE TRANSPORT PROTEIN-RELATED"/>
    <property type="match status" value="1"/>
</dbReference>
<feature type="transmembrane region" description="Helical" evidence="4">
    <location>
        <begin position="169"/>
        <end position="194"/>
    </location>
</feature>
<gene>
    <name evidence="5" type="ORF">EBI00_13315</name>
</gene>
<evidence type="ECO:0000256" key="1">
    <source>
        <dbReference type="ARBA" id="ARBA00022692"/>
    </source>
</evidence>
<keyword evidence="1 4" id="KW-0812">Transmembrane</keyword>
<dbReference type="PANTHER" id="PTHR23526:SF1">
    <property type="entry name" value="MAJOR FACILITATOR SUPERFAMILY MFS_1"/>
    <property type="match status" value="1"/>
</dbReference>
<evidence type="ECO:0000256" key="4">
    <source>
        <dbReference type="SAM" id="Phobius"/>
    </source>
</evidence>
<dbReference type="InterPro" id="IPR036259">
    <property type="entry name" value="MFS_trans_sf"/>
</dbReference>
<dbReference type="InterPro" id="IPR052528">
    <property type="entry name" value="Sugar_transport-like"/>
</dbReference>
<evidence type="ECO:0000256" key="2">
    <source>
        <dbReference type="ARBA" id="ARBA00022989"/>
    </source>
</evidence>
<dbReference type="EMBL" id="RIZG01000009">
    <property type="protein sequence ID" value="RNF49076.1"/>
    <property type="molecule type" value="Genomic_DNA"/>
</dbReference>
<feature type="transmembrane region" description="Helical" evidence="4">
    <location>
        <begin position="258"/>
        <end position="278"/>
    </location>
</feature>
<organism evidence="5 6">
    <name type="scientific">Marinomonas hwangdonensis</name>
    <dbReference type="NCBI Taxonomy" id="1053647"/>
    <lineage>
        <taxon>Bacteria</taxon>
        <taxon>Pseudomonadati</taxon>
        <taxon>Pseudomonadota</taxon>
        <taxon>Gammaproteobacteria</taxon>
        <taxon>Oceanospirillales</taxon>
        <taxon>Oceanospirillaceae</taxon>
        <taxon>Marinomonas</taxon>
    </lineage>
</organism>
<sequence length="437" mass="46673">MNKVWLSVYEKIVNSEDARACKAIDESACKVVPGNFIKIIIAQFFTSLGDAIINPKVTLPWVMQSVGAPLYLVAWLVPIRESGSLLPQLAIASFVRRMPIRKWVWVAGSALQAVSVTLIGLVALFMQGSIAGWMIILCLAVFSVARGLSSVASKDVLGKTIPKTQRGQVTGWSGSMAGLVTVGVAAILFFVALTPLEGSAYIYGLAVIGAASVWVAGALVYSTVKEFPGEVEGGKNGLKEALGQLALLKTDTVFRRFVITRSLLLCTALSAPFYIVLAQQTLGSSMWVLAMFIAASGFASLISAPFWGRFSDRSSRFVMIIASFVSVLVGGSLFLLSLLTPDALSNWVILPSLYFLLTIAHQGIRVGRKTYLVDLSDGNKRTSYVAVSNTVIGFILLVLSLIGTLTQFISIAGLVLIFSMMALAGVVMASKLPEIGS</sequence>
<dbReference type="SUPFAM" id="SSF103473">
    <property type="entry name" value="MFS general substrate transporter"/>
    <property type="match status" value="1"/>
</dbReference>
<evidence type="ECO:0000313" key="5">
    <source>
        <dbReference type="EMBL" id="RNF49076.1"/>
    </source>
</evidence>
<accession>A0A3M8PZ52</accession>
<keyword evidence="3 4" id="KW-0472">Membrane</keyword>
<feature type="transmembrane region" description="Helical" evidence="4">
    <location>
        <begin position="284"/>
        <end position="305"/>
    </location>
</feature>
<feature type="transmembrane region" description="Helical" evidence="4">
    <location>
        <begin position="384"/>
        <end position="402"/>
    </location>
</feature>
<name>A0A3M8PZ52_9GAMM</name>
<keyword evidence="2 4" id="KW-1133">Transmembrane helix</keyword>
<feature type="transmembrane region" description="Helical" evidence="4">
    <location>
        <begin position="408"/>
        <end position="429"/>
    </location>
</feature>
<reference evidence="5 6" key="1">
    <citation type="journal article" date="2012" name="Int. J. Syst. Evol. Microbiol.">
        <title>Marinomonas hwangdonensis sp. nov., isolated from seawater.</title>
        <authorList>
            <person name="Jung Y.T."/>
            <person name="Oh T.K."/>
            <person name="Yoon J.H."/>
        </authorList>
    </citation>
    <scope>NUCLEOTIDE SEQUENCE [LARGE SCALE GENOMIC DNA]</scope>
    <source>
        <strain evidence="5 6">HDW-15</strain>
    </source>
</reference>
<evidence type="ECO:0000256" key="3">
    <source>
        <dbReference type="ARBA" id="ARBA00023136"/>
    </source>
</evidence>
<comment type="caution">
    <text evidence="5">The sequence shown here is derived from an EMBL/GenBank/DDBJ whole genome shotgun (WGS) entry which is preliminary data.</text>
</comment>
<feature type="transmembrane region" description="Helical" evidence="4">
    <location>
        <begin position="103"/>
        <end position="124"/>
    </location>
</feature>
<feature type="transmembrane region" description="Helical" evidence="4">
    <location>
        <begin position="130"/>
        <end position="148"/>
    </location>
</feature>
<protein>
    <submittedName>
        <fullName evidence="5">MFS transporter</fullName>
    </submittedName>
</protein>